<proteinExistence type="predicted"/>
<evidence type="ECO:0000256" key="10">
    <source>
        <dbReference type="ARBA" id="ARBA00023242"/>
    </source>
</evidence>
<dbReference type="Gene3D" id="3.90.70.40">
    <property type="match status" value="1"/>
</dbReference>
<dbReference type="Pfam" id="PF02099">
    <property type="entry name" value="Josephin"/>
    <property type="match status" value="1"/>
</dbReference>
<gene>
    <name evidence="15" type="ORF">B7P43_G01247</name>
</gene>
<evidence type="ECO:0000256" key="5">
    <source>
        <dbReference type="ARBA" id="ARBA00022786"/>
    </source>
</evidence>
<evidence type="ECO:0000313" key="16">
    <source>
        <dbReference type="Proteomes" id="UP000235965"/>
    </source>
</evidence>
<keyword evidence="16" id="KW-1185">Reference proteome</keyword>
<feature type="active site" description="Nucleophile" evidence="11">
    <location>
        <position position="14"/>
    </location>
</feature>
<evidence type="ECO:0000256" key="8">
    <source>
        <dbReference type="ARBA" id="ARBA00023015"/>
    </source>
</evidence>
<dbReference type="Gene3D" id="1.10.287.10">
    <property type="entry name" value="S15/NS1, RNA-binding"/>
    <property type="match status" value="1"/>
</dbReference>
<dbReference type="PRINTS" id="PR01233">
    <property type="entry name" value="JOSEPHIN"/>
</dbReference>
<evidence type="ECO:0000259" key="14">
    <source>
        <dbReference type="PROSITE" id="PS50957"/>
    </source>
</evidence>
<evidence type="ECO:0000256" key="7">
    <source>
        <dbReference type="ARBA" id="ARBA00022807"/>
    </source>
</evidence>
<feature type="active site" description="Proton acceptor" evidence="11">
    <location>
        <position position="121"/>
    </location>
</feature>
<name>A0A2J7QNS8_9NEOP</name>
<organism evidence="15 16">
    <name type="scientific">Cryptotermes secundus</name>
    <dbReference type="NCBI Taxonomy" id="105785"/>
    <lineage>
        <taxon>Eukaryota</taxon>
        <taxon>Metazoa</taxon>
        <taxon>Ecdysozoa</taxon>
        <taxon>Arthropoda</taxon>
        <taxon>Hexapoda</taxon>
        <taxon>Insecta</taxon>
        <taxon>Pterygota</taxon>
        <taxon>Neoptera</taxon>
        <taxon>Polyneoptera</taxon>
        <taxon>Dictyoptera</taxon>
        <taxon>Blattodea</taxon>
        <taxon>Blattoidea</taxon>
        <taxon>Termitoidae</taxon>
        <taxon>Kalotermitidae</taxon>
        <taxon>Cryptotermitinae</taxon>
        <taxon>Cryptotermes</taxon>
    </lineage>
</organism>
<feature type="domain" description="Josephin" evidence="14">
    <location>
        <begin position="1"/>
        <end position="182"/>
    </location>
</feature>
<dbReference type="GO" id="GO:0006508">
    <property type="term" value="P:proteolysis"/>
    <property type="evidence" value="ECO:0007669"/>
    <property type="project" value="UniProtKB-KW"/>
</dbReference>
<evidence type="ECO:0000256" key="11">
    <source>
        <dbReference type="PIRSR" id="PIRSR633865-1"/>
    </source>
</evidence>
<dbReference type="PANTHER" id="PTHR14159:SF0">
    <property type="entry name" value="ATAXIN-3-RELATED"/>
    <property type="match status" value="1"/>
</dbReference>
<dbReference type="Proteomes" id="UP000235965">
    <property type="component" value="Unassembled WGS sequence"/>
</dbReference>
<feature type="active site" evidence="12">
    <location>
        <position position="121"/>
    </location>
</feature>
<dbReference type="InterPro" id="IPR006155">
    <property type="entry name" value="Josephin"/>
</dbReference>
<evidence type="ECO:0000256" key="2">
    <source>
        <dbReference type="ARBA" id="ARBA00004123"/>
    </source>
</evidence>
<dbReference type="InterPro" id="IPR033865">
    <property type="entry name" value="Ataxin-3"/>
</dbReference>
<dbReference type="GO" id="GO:0016579">
    <property type="term" value="P:protein deubiquitination"/>
    <property type="evidence" value="ECO:0007669"/>
    <property type="project" value="InterPro"/>
</dbReference>
<keyword evidence="8" id="KW-0805">Transcription regulation</keyword>
<dbReference type="GO" id="GO:0004843">
    <property type="term" value="F:cysteine-type deubiquitinase activity"/>
    <property type="evidence" value="ECO:0007669"/>
    <property type="project" value="UniProtKB-EC"/>
</dbReference>
<sequence length="354" mass="39363">MEAIFHEKQEGSLCAQHCLNALLQGSYFTPVDLATLAQRMDDEERMRMAESGLDSEEYRRFLEQPSGNYDDSGYFSVQVISSALEVWGLELIPYNSTELRALEAQQCPEAMQAFICNYRDHWFTVRRLGQQWFNLNSLLTGPELISDTYLAMFLAQLQQEGYSIFVVFGTFPECEADALLTLVPAVQSVKPQSLAPLKGQNVSSVASNHERSSEEDLQRALKLSLGSQESREETEPEQDASLQVAISRSMGNSGTTLNKSKDNRDDLDLQKALCLSLKGHEQVPSSSVSLENTKDEEAAELQKALRLSLQDASPTTEQDDLDLEKALKMSLECCSLISIVLMIIVACPLKAGMV</sequence>
<evidence type="ECO:0000256" key="12">
    <source>
        <dbReference type="PROSITE-ProRule" id="PRU00331"/>
    </source>
</evidence>
<evidence type="ECO:0000256" key="3">
    <source>
        <dbReference type="ARBA" id="ARBA00012759"/>
    </source>
</evidence>
<evidence type="ECO:0000256" key="9">
    <source>
        <dbReference type="ARBA" id="ARBA00023163"/>
    </source>
</evidence>
<feature type="active site" evidence="12">
    <location>
        <position position="14"/>
    </location>
</feature>
<keyword evidence="6 12" id="KW-0378">Hydrolase</keyword>
<dbReference type="Gene3D" id="6.10.140.100">
    <property type="match status" value="1"/>
</dbReference>
<feature type="active site" evidence="11 12">
    <location>
        <position position="136"/>
    </location>
</feature>
<dbReference type="FunFam" id="1.10.287.10:FF:000023">
    <property type="entry name" value="Ataxin 3 variant ref"/>
    <property type="match status" value="1"/>
</dbReference>
<comment type="caution">
    <text evidence="15">The sequence shown here is derived from an EMBL/GenBank/DDBJ whole genome shotgun (WGS) entry which is preliminary data.</text>
</comment>
<dbReference type="AlphaFoldDB" id="A0A2J7QNS8"/>
<dbReference type="PANTHER" id="PTHR14159">
    <property type="entry name" value="ATAXIN-3-RELATED"/>
    <property type="match status" value="1"/>
</dbReference>
<dbReference type="FunFam" id="3.90.70.40:FF:000005">
    <property type="entry name" value="Ataxin 3"/>
    <property type="match status" value="1"/>
</dbReference>
<dbReference type="SMART" id="SM01246">
    <property type="entry name" value="Josephin"/>
    <property type="match status" value="1"/>
</dbReference>
<evidence type="ECO:0000256" key="4">
    <source>
        <dbReference type="ARBA" id="ARBA00022670"/>
    </source>
</evidence>
<dbReference type="PROSITE" id="PS50330">
    <property type="entry name" value="UIM"/>
    <property type="match status" value="1"/>
</dbReference>
<dbReference type="EMBL" id="NEVH01012562">
    <property type="protein sequence ID" value="PNF30248.1"/>
    <property type="molecule type" value="Genomic_DNA"/>
</dbReference>
<comment type="catalytic activity">
    <reaction evidence="1">
        <text>Thiol-dependent hydrolysis of ester, thioester, amide, peptide and isopeptide bonds formed by the C-terminal Gly of ubiquitin (a 76-residue protein attached to proteins as an intracellular targeting signal).</text>
        <dbReference type="EC" id="3.4.19.12"/>
    </reaction>
</comment>
<keyword evidence="9" id="KW-0804">Transcription</keyword>
<protein>
    <recommendedName>
        <fullName evidence="3">ubiquitinyl hydrolase 1</fullName>
        <ecNumber evidence="3">3.4.19.12</ecNumber>
    </recommendedName>
</protein>
<evidence type="ECO:0000256" key="13">
    <source>
        <dbReference type="SAM" id="MobiDB-lite"/>
    </source>
</evidence>
<evidence type="ECO:0000313" key="15">
    <source>
        <dbReference type="EMBL" id="PNF30248.1"/>
    </source>
</evidence>
<keyword evidence="4" id="KW-0645">Protease</keyword>
<keyword evidence="5" id="KW-0833">Ubl conjugation pathway</keyword>
<reference evidence="15 16" key="1">
    <citation type="submission" date="2017-12" db="EMBL/GenBank/DDBJ databases">
        <title>Hemimetabolous genomes reveal molecular basis of termite eusociality.</title>
        <authorList>
            <person name="Harrison M.C."/>
            <person name="Jongepier E."/>
            <person name="Robertson H.M."/>
            <person name="Arning N."/>
            <person name="Bitard-Feildel T."/>
            <person name="Chao H."/>
            <person name="Childers C.P."/>
            <person name="Dinh H."/>
            <person name="Doddapaneni H."/>
            <person name="Dugan S."/>
            <person name="Gowin J."/>
            <person name="Greiner C."/>
            <person name="Han Y."/>
            <person name="Hu H."/>
            <person name="Hughes D.S.T."/>
            <person name="Huylmans A.-K."/>
            <person name="Kemena C."/>
            <person name="Kremer L.P.M."/>
            <person name="Lee S.L."/>
            <person name="Lopez-Ezquerra A."/>
            <person name="Mallet L."/>
            <person name="Monroy-Kuhn J.M."/>
            <person name="Moser A."/>
            <person name="Murali S.C."/>
            <person name="Muzny D.M."/>
            <person name="Otani S."/>
            <person name="Piulachs M.-D."/>
            <person name="Poelchau M."/>
            <person name="Qu J."/>
            <person name="Schaub F."/>
            <person name="Wada-Katsumata A."/>
            <person name="Worley K.C."/>
            <person name="Xie Q."/>
            <person name="Ylla G."/>
            <person name="Poulsen M."/>
            <person name="Gibbs R.A."/>
            <person name="Schal C."/>
            <person name="Richards S."/>
            <person name="Belles X."/>
            <person name="Korb J."/>
            <person name="Bornberg-Bauer E."/>
        </authorList>
    </citation>
    <scope>NUCLEOTIDE SEQUENCE [LARGE SCALE GENOMIC DNA]</scope>
    <source>
        <tissue evidence="15">Whole body</tissue>
    </source>
</reference>
<dbReference type="EC" id="3.4.19.12" evidence="3"/>
<feature type="region of interest" description="Disordered" evidence="13">
    <location>
        <begin position="199"/>
        <end position="219"/>
    </location>
</feature>
<keyword evidence="7" id="KW-0788">Thiol protease</keyword>
<accession>A0A2J7QNS8</accession>
<comment type="subcellular location">
    <subcellularLocation>
        <location evidence="2">Nucleus</location>
    </subcellularLocation>
</comment>
<dbReference type="SMART" id="SM00726">
    <property type="entry name" value="UIM"/>
    <property type="match status" value="5"/>
</dbReference>
<feature type="compositionally biased region" description="Basic and acidic residues" evidence="13">
    <location>
        <begin position="208"/>
        <end position="219"/>
    </location>
</feature>
<keyword evidence="10" id="KW-0539">Nucleus</keyword>
<evidence type="ECO:0000256" key="6">
    <source>
        <dbReference type="ARBA" id="ARBA00022801"/>
    </source>
</evidence>
<dbReference type="Pfam" id="PF02809">
    <property type="entry name" value="UIM"/>
    <property type="match status" value="4"/>
</dbReference>
<evidence type="ECO:0000256" key="1">
    <source>
        <dbReference type="ARBA" id="ARBA00000707"/>
    </source>
</evidence>
<dbReference type="OrthoDB" id="10063692at2759"/>
<dbReference type="GO" id="GO:0005634">
    <property type="term" value="C:nucleus"/>
    <property type="evidence" value="ECO:0007669"/>
    <property type="project" value="UniProtKB-SubCell"/>
</dbReference>
<dbReference type="InterPro" id="IPR003903">
    <property type="entry name" value="UIM_dom"/>
</dbReference>
<dbReference type="PROSITE" id="PS50957">
    <property type="entry name" value="JOSEPHIN"/>
    <property type="match status" value="1"/>
</dbReference>